<dbReference type="STRING" id="1121922.GCA_000428905_00419"/>
<dbReference type="GO" id="GO:0005975">
    <property type="term" value="P:carbohydrate metabolic process"/>
    <property type="evidence" value="ECO:0007669"/>
    <property type="project" value="InterPro"/>
</dbReference>
<organism evidence="1 2">
    <name type="scientific">Brumicola pallidula DSM 14239 = ACAM 615</name>
    <dbReference type="NCBI Taxonomy" id="1121922"/>
    <lineage>
        <taxon>Bacteria</taxon>
        <taxon>Pseudomonadati</taxon>
        <taxon>Pseudomonadota</taxon>
        <taxon>Gammaproteobacteria</taxon>
        <taxon>Alteromonadales</taxon>
        <taxon>Alteromonadaceae</taxon>
        <taxon>Brumicola</taxon>
    </lineage>
</organism>
<evidence type="ECO:0000313" key="2">
    <source>
        <dbReference type="Proteomes" id="UP000006251"/>
    </source>
</evidence>
<dbReference type="AlphaFoldDB" id="K6ZHH1"/>
<name>K6ZHH1_9ALTE</name>
<proteinExistence type="predicted"/>
<gene>
    <name evidence="1" type="ORF">GPAL_2936</name>
</gene>
<comment type="caution">
    <text evidence="1">The sequence shown here is derived from an EMBL/GenBank/DDBJ whole genome shotgun (WGS) entry which is preliminary data.</text>
</comment>
<sequence length="584" mass="67055">MKTGYLKNHIDKNGVVPQKERGAVVFEVENQQTYTYRELRPSLAFMMADEAQGFAIHIDNMWQKFPLEVTAMSGEMDINFCETNIGGAIELQPGEIKFHSLNIALSHTPALTNAHSQPPILKLNPDIFCSANTIPWLTRSITHSPLTNIVNLGLTGERNFFAKREAVDEFGWRNFGDIYADHEAVGYKGDDIFVSHYNNQYDPLQGFLKQWVITGDAKWKQLADDLFEHIVNIDIYHTKLDKQEYNGGFFWHTDHYVEAETATHRTYSKRQQKGVYEDHAGGGGPGSHHCYTSGLALYYQLTGNESAKNAVIKLGNWITYFFEGDGTLLGSLLQYRNRAIVRNPLTGRYPLDRGVANYVNVLLDSYELTANRQYVKRASSIITQTFHATDIIAERNFEDIENTWYYIVFMQSVAKYLWMCETVYGIDHDYASIKQSFLHYVEWIATQEQPYLVNHQKLEYPNDTWTAQDLRKIMVLNVALNYADTQQLKDSIGLKIDSLTQYVEDKLCNSDEKDSTRVLALIMQNNIGDISQIGITNNAMLEVSIEHSTTPFSFARFAWGFIKNYSLTKELRHLLIRFPQLRLK</sequence>
<dbReference type="EMBL" id="BAEQ01000050">
    <property type="protein sequence ID" value="GAC29787.1"/>
    <property type="molecule type" value="Genomic_DNA"/>
</dbReference>
<reference evidence="2" key="1">
    <citation type="journal article" date="2014" name="Environ. Microbiol.">
        <title>Comparative genomics of the marine bacterial genus Glaciecola reveals the high degree of genomic diversity and genomic characteristic for cold adaptation.</title>
        <authorList>
            <person name="Qin Q.L."/>
            <person name="Xie B.B."/>
            <person name="Yu Y."/>
            <person name="Shu Y.L."/>
            <person name="Rong J.C."/>
            <person name="Zhang Y.J."/>
            <person name="Zhao D.L."/>
            <person name="Chen X.L."/>
            <person name="Zhang X.Y."/>
            <person name="Chen B."/>
            <person name="Zhou B.C."/>
            <person name="Zhang Y.Z."/>
        </authorList>
    </citation>
    <scope>NUCLEOTIDE SEQUENCE [LARGE SCALE GENOMIC DNA]</scope>
    <source>
        <strain evidence="2">ACAM 615</strain>
    </source>
</reference>
<accession>K6ZHH1</accession>
<protein>
    <submittedName>
        <fullName evidence="1">Uncharacterized protein</fullName>
    </submittedName>
</protein>
<dbReference type="SUPFAM" id="SSF48208">
    <property type="entry name" value="Six-hairpin glycosidases"/>
    <property type="match status" value="1"/>
</dbReference>
<keyword evidence="2" id="KW-1185">Reference proteome</keyword>
<evidence type="ECO:0000313" key="1">
    <source>
        <dbReference type="EMBL" id="GAC29787.1"/>
    </source>
</evidence>
<dbReference type="Proteomes" id="UP000006251">
    <property type="component" value="Unassembled WGS sequence"/>
</dbReference>
<dbReference type="InterPro" id="IPR008928">
    <property type="entry name" value="6-hairpin_glycosidase_sf"/>
</dbReference>